<reference evidence="2 3" key="1">
    <citation type="submission" date="2016-05" db="EMBL/GenBank/DDBJ databases">
        <authorList>
            <person name="Lavstsen T."/>
            <person name="Jespersen J.S."/>
        </authorList>
    </citation>
    <scope>NUCLEOTIDE SEQUENCE [LARGE SCALE GENOMIC DNA]</scope>
    <source>
        <strain evidence="2 3">KCJ1736</strain>
    </source>
</reference>
<evidence type="ECO:0000313" key="3">
    <source>
        <dbReference type="Proteomes" id="UP000077098"/>
    </source>
</evidence>
<sequence length="96" mass="11261">MIDFSFIHDRVASLYCADNRRPPLDPTLMFKALFIGYLFGVHSKRQMVRESEVNVAYRWFLRPKLTDRVFDASTLSQNRRRRFNDTSVAQDTQASA</sequence>
<name>A0A176XA29_AGRTU</name>
<gene>
    <name evidence="2" type="ORF">A7J57_00085</name>
</gene>
<accession>A0A176XA29</accession>
<dbReference type="Pfam" id="PF05598">
    <property type="entry name" value="DUF772"/>
    <property type="match status" value="1"/>
</dbReference>
<dbReference type="EMBL" id="LXPS01000017">
    <property type="protein sequence ID" value="OAE45343.1"/>
    <property type="molecule type" value="Genomic_DNA"/>
</dbReference>
<dbReference type="AlphaFoldDB" id="A0A176XA29"/>
<proteinExistence type="predicted"/>
<dbReference type="InterPro" id="IPR008490">
    <property type="entry name" value="Transposase_InsH_N"/>
</dbReference>
<organism evidence="2 3">
    <name type="scientific">Agrobacterium tumefaciens</name>
    <dbReference type="NCBI Taxonomy" id="358"/>
    <lineage>
        <taxon>Bacteria</taxon>
        <taxon>Pseudomonadati</taxon>
        <taxon>Pseudomonadota</taxon>
        <taxon>Alphaproteobacteria</taxon>
        <taxon>Hyphomicrobiales</taxon>
        <taxon>Rhizobiaceae</taxon>
        <taxon>Rhizobium/Agrobacterium group</taxon>
        <taxon>Agrobacterium</taxon>
        <taxon>Agrobacterium tumefaciens complex</taxon>
    </lineage>
</organism>
<comment type="caution">
    <text evidence="2">The sequence shown here is derived from an EMBL/GenBank/DDBJ whole genome shotgun (WGS) entry which is preliminary data.</text>
</comment>
<evidence type="ECO:0000313" key="2">
    <source>
        <dbReference type="EMBL" id="OAE45343.1"/>
    </source>
</evidence>
<protein>
    <recommendedName>
        <fullName evidence="1">Transposase InsH N-terminal domain-containing protein</fullName>
    </recommendedName>
</protein>
<feature type="domain" description="Transposase InsH N-terminal" evidence="1">
    <location>
        <begin position="1"/>
        <end position="81"/>
    </location>
</feature>
<dbReference type="Proteomes" id="UP000077098">
    <property type="component" value="Unassembled WGS sequence"/>
</dbReference>
<evidence type="ECO:0000259" key="1">
    <source>
        <dbReference type="Pfam" id="PF05598"/>
    </source>
</evidence>